<evidence type="ECO:0000313" key="2">
    <source>
        <dbReference type="EMBL" id="OAD08239.1"/>
    </source>
</evidence>
<feature type="region of interest" description="Disordered" evidence="1">
    <location>
        <begin position="129"/>
        <end position="164"/>
    </location>
</feature>
<dbReference type="Proteomes" id="UP000077051">
    <property type="component" value="Unassembled WGS sequence"/>
</dbReference>
<gene>
    <name evidence="2" type="ORF">MUCCIDRAFT_158460</name>
</gene>
<feature type="compositionally biased region" description="Low complexity" evidence="1">
    <location>
        <begin position="38"/>
        <end position="55"/>
    </location>
</feature>
<feature type="region of interest" description="Disordered" evidence="1">
    <location>
        <begin position="22"/>
        <end position="62"/>
    </location>
</feature>
<feature type="compositionally biased region" description="Acidic residues" evidence="1">
    <location>
        <begin position="130"/>
        <end position="157"/>
    </location>
</feature>
<organism evidence="2 3">
    <name type="scientific">Mucor lusitanicus CBS 277.49</name>
    <dbReference type="NCBI Taxonomy" id="747725"/>
    <lineage>
        <taxon>Eukaryota</taxon>
        <taxon>Fungi</taxon>
        <taxon>Fungi incertae sedis</taxon>
        <taxon>Mucoromycota</taxon>
        <taxon>Mucoromycotina</taxon>
        <taxon>Mucoromycetes</taxon>
        <taxon>Mucorales</taxon>
        <taxon>Mucorineae</taxon>
        <taxon>Mucoraceae</taxon>
        <taxon>Mucor</taxon>
    </lineage>
</organism>
<evidence type="ECO:0000313" key="3">
    <source>
        <dbReference type="Proteomes" id="UP000077051"/>
    </source>
</evidence>
<dbReference type="VEuPathDB" id="FungiDB:MUCCIDRAFT_158460"/>
<dbReference type="OrthoDB" id="2275119at2759"/>
<dbReference type="STRING" id="747725.A0A162RRP3"/>
<keyword evidence="3" id="KW-1185">Reference proteome</keyword>
<protein>
    <submittedName>
        <fullName evidence="2">Uncharacterized protein</fullName>
    </submittedName>
</protein>
<accession>A0A162RRP3</accession>
<evidence type="ECO:0000256" key="1">
    <source>
        <dbReference type="SAM" id="MobiDB-lite"/>
    </source>
</evidence>
<reference evidence="2 3" key="1">
    <citation type="submission" date="2015-06" db="EMBL/GenBank/DDBJ databases">
        <title>Expansion of signal transduction pathways in fungi by whole-genome duplication.</title>
        <authorList>
            <consortium name="DOE Joint Genome Institute"/>
            <person name="Corrochano L.M."/>
            <person name="Kuo A."/>
            <person name="Marcet-Houben M."/>
            <person name="Polaino S."/>
            <person name="Salamov A."/>
            <person name="Villalobos J.M."/>
            <person name="Alvarez M.I."/>
            <person name="Avalos J."/>
            <person name="Benito E.P."/>
            <person name="Benoit I."/>
            <person name="Burger G."/>
            <person name="Camino L.P."/>
            <person name="Canovas D."/>
            <person name="Cerda-Olmedo E."/>
            <person name="Cheng J.-F."/>
            <person name="Dominguez A."/>
            <person name="Elias M."/>
            <person name="Eslava A.P."/>
            <person name="Glaser F."/>
            <person name="Grimwood J."/>
            <person name="Gutierrez G."/>
            <person name="Heitman J."/>
            <person name="Henrissat B."/>
            <person name="Iturriaga E.A."/>
            <person name="Lang B.F."/>
            <person name="Lavin J.L."/>
            <person name="Lee S."/>
            <person name="Li W."/>
            <person name="Lindquist E."/>
            <person name="Lopez-Garcia S."/>
            <person name="Luque E.M."/>
            <person name="Marcos A.T."/>
            <person name="Martin J."/>
            <person name="Mccluskey K."/>
            <person name="Medina H.R."/>
            <person name="Miralles-Duran A."/>
            <person name="Miyazaki A."/>
            <person name="Munoz-Torres E."/>
            <person name="Oguiza J.A."/>
            <person name="Ohm R."/>
            <person name="Olmedo M."/>
            <person name="Orejas M."/>
            <person name="Ortiz-Castellanos L."/>
            <person name="Pisabarro A.G."/>
            <person name="Rodriguez-Romero J."/>
            <person name="Ruiz-Herrera J."/>
            <person name="Ruiz-Vazquez R."/>
            <person name="Sanz C."/>
            <person name="Schackwitz W."/>
            <person name="Schmutz J."/>
            <person name="Shahriari M."/>
            <person name="Shelest E."/>
            <person name="Silva-Franco F."/>
            <person name="Soanes D."/>
            <person name="Syed K."/>
            <person name="Tagua V.G."/>
            <person name="Talbot N.J."/>
            <person name="Thon M."/>
            <person name="De Vries R.P."/>
            <person name="Wiebenga A."/>
            <person name="Yadav J.S."/>
            <person name="Braun E.L."/>
            <person name="Baker S."/>
            <person name="Garre V."/>
            <person name="Horwitz B."/>
            <person name="Torres-Martinez S."/>
            <person name="Idnurm A."/>
            <person name="Herrera-Estrella A."/>
            <person name="Gabaldon T."/>
            <person name="Grigoriev I.V."/>
        </authorList>
    </citation>
    <scope>NUCLEOTIDE SEQUENCE [LARGE SCALE GENOMIC DNA]</scope>
    <source>
        <strain evidence="2 3">CBS 277.49</strain>
    </source>
</reference>
<sequence length="383" mass="43392">MGYHQKAASCSAIPSFSSLTSISTTDAATSPPIKTKRSSGSIKPSPSFSSSLSISTDKQTDPQQSLLFPLPSFCLYSKKALTNEYAPESDIVQYLAPASSALEERLPMFVGVLQSLFTVVDDMPFVDREQQEEEDDQDQDDDDDHEYTDIEEEDDQEDAKQPSSPFTIIGLNSMKLVIWNSMYDHVTDACIYEKDLCLVIFVSALLTDAAILSNMQSLKESLSAISSLNHQHYTQHSSIQTMTAYQIPTENEQLIQWSNEEELLQQQECSRKRVRTLEQDESDDSATPPEKTIRLHEFSSIQDGKLYSADQWTHLTNTAQQQVIVSEHDEQNSEKVVDISKLSAKEILSAYKRIWNNLDLSKPTDAKLEPFVWHQIRQYQQRL</sequence>
<dbReference type="EMBL" id="AMYB01000001">
    <property type="protein sequence ID" value="OAD08239.1"/>
    <property type="molecule type" value="Genomic_DNA"/>
</dbReference>
<comment type="caution">
    <text evidence="2">The sequence shown here is derived from an EMBL/GenBank/DDBJ whole genome shotgun (WGS) entry which is preliminary data.</text>
</comment>
<dbReference type="AlphaFoldDB" id="A0A162RRP3"/>
<name>A0A162RRP3_MUCCL</name>
<proteinExistence type="predicted"/>